<feature type="compositionally biased region" description="Low complexity" evidence="1">
    <location>
        <begin position="128"/>
        <end position="139"/>
    </location>
</feature>
<feature type="region of interest" description="Disordered" evidence="1">
    <location>
        <begin position="41"/>
        <end position="162"/>
    </location>
</feature>
<feature type="compositionally biased region" description="Acidic residues" evidence="1">
    <location>
        <begin position="71"/>
        <end position="93"/>
    </location>
</feature>
<accession>A0A843WIH9</accession>
<dbReference type="EMBL" id="NMUH01004413">
    <property type="protein sequence ID" value="MQM09579.1"/>
    <property type="molecule type" value="Genomic_DNA"/>
</dbReference>
<reference evidence="2" key="1">
    <citation type="submission" date="2017-07" db="EMBL/GenBank/DDBJ databases">
        <title>Taro Niue Genome Assembly and Annotation.</title>
        <authorList>
            <person name="Atibalentja N."/>
            <person name="Keating K."/>
            <person name="Fields C.J."/>
        </authorList>
    </citation>
    <scope>NUCLEOTIDE SEQUENCE</scope>
    <source>
        <strain evidence="2">Niue_2</strain>
        <tissue evidence="2">Leaf</tissue>
    </source>
</reference>
<keyword evidence="3" id="KW-1185">Reference proteome</keyword>
<organism evidence="2 3">
    <name type="scientific">Colocasia esculenta</name>
    <name type="common">Wild taro</name>
    <name type="synonym">Arum esculentum</name>
    <dbReference type="NCBI Taxonomy" id="4460"/>
    <lineage>
        <taxon>Eukaryota</taxon>
        <taxon>Viridiplantae</taxon>
        <taxon>Streptophyta</taxon>
        <taxon>Embryophyta</taxon>
        <taxon>Tracheophyta</taxon>
        <taxon>Spermatophyta</taxon>
        <taxon>Magnoliopsida</taxon>
        <taxon>Liliopsida</taxon>
        <taxon>Araceae</taxon>
        <taxon>Aroideae</taxon>
        <taxon>Colocasieae</taxon>
        <taxon>Colocasia</taxon>
    </lineage>
</organism>
<evidence type="ECO:0000313" key="3">
    <source>
        <dbReference type="Proteomes" id="UP000652761"/>
    </source>
</evidence>
<proteinExistence type="predicted"/>
<feature type="non-terminal residue" evidence="2">
    <location>
        <position position="162"/>
    </location>
</feature>
<comment type="caution">
    <text evidence="2">The sequence shown here is derived from an EMBL/GenBank/DDBJ whole genome shotgun (WGS) entry which is preliminary data.</text>
</comment>
<dbReference type="Proteomes" id="UP000652761">
    <property type="component" value="Unassembled WGS sequence"/>
</dbReference>
<evidence type="ECO:0000313" key="2">
    <source>
        <dbReference type="EMBL" id="MQM09579.1"/>
    </source>
</evidence>
<name>A0A843WIH9_COLES</name>
<dbReference type="AlphaFoldDB" id="A0A843WIH9"/>
<evidence type="ECO:0000256" key="1">
    <source>
        <dbReference type="SAM" id="MobiDB-lite"/>
    </source>
</evidence>
<gene>
    <name evidence="2" type="ORF">Taro_042455</name>
</gene>
<feature type="compositionally biased region" description="Low complexity" evidence="1">
    <location>
        <begin position="149"/>
        <end position="162"/>
    </location>
</feature>
<sequence length="162" mass="17420">MTDQTPEEVNAKFFQEDLVEDVELTVHTGVDEYEEPIYLSKGNEVEEVDPHEIKGSSGRLTDIDLGQVSGEDSDEEEEYTSDECEDDDEDGAELDISSSSEEEMDIILKMDMVRGARSGSSSRRRLSSGKGSSVASGSAQFTLPPHTVAASGPSSVPSPLAA</sequence>
<protein>
    <submittedName>
        <fullName evidence="2">Uncharacterized protein</fullName>
    </submittedName>
</protein>